<evidence type="ECO:0000256" key="4">
    <source>
        <dbReference type="ARBA" id="ARBA00023136"/>
    </source>
</evidence>
<dbReference type="STRING" id="105696.A0A1Y2LSA1"/>
<feature type="transmembrane region" description="Helical" evidence="5">
    <location>
        <begin position="400"/>
        <end position="419"/>
    </location>
</feature>
<evidence type="ECO:0000256" key="3">
    <source>
        <dbReference type="ARBA" id="ARBA00022989"/>
    </source>
</evidence>
<dbReference type="InterPro" id="IPR011701">
    <property type="entry name" value="MFS"/>
</dbReference>
<dbReference type="Proteomes" id="UP000193240">
    <property type="component" value="Unassembled WGS sequence"/>
</dbReference>
<feature type="transmembrane region" description="Helical" evidence="5">
    <location>
        <begin position="123"/>
        <end position="141"/>
    </location>
</feature>
<dbReference type="SUPFAM" id="SSF103473">
    <property type="entry name" value="MFS general substrate transporter"/>
    <property type="match status" value="1"/>
</dbReference>
<dbReference type="Pfam" id="PF07690">
    <property type="entry name" value="MFS_1"/>
    <property type="match status" value="1"/>
</dbReference>
<dbReference type="OMA" id="VHWFGLL"/>
<evidence type="ECO:0000256" key="1">
    <source>
        <dbReference type="ARBA" id="ARBA00004141"/>
    </source>
</evidence>
<feature type="transmembrane region" description="Helical" evidence="5">
    <location>
        <begin position="314"/>
        <end position="336"/>
    </location>
</feature>
<feature type="transmembrane region" description="Helical" evidence="5">
    <location>
        <begin position="356"/>
        <end position="379"/>
    </location>
</feature>
<dbReference type="InterPro" id="IPR036259">
    <property type="entry name" value="MFS_trans_sf"/>
</dbReference>
<comment type="subcellular location">
    <subcellularLocation>
        <location evidence="1">Membrane</location>
        <topology evidence="1">Multi-pass membrane protein</topology>
    </subcellularLocation>
</comment>
<evidence type="ECO:0000313" key="6">
    <source>
        <dbReference type="EMBL" id="OSS46680.1"/>
    </source>
</evidence>
<keyword evidence="3 5" id="KW-1133">Transmembrane helix</keyword>
<feature type="transmembrane region" description="Helical" evidence="5">
    <location>
        <begin position="184"/>
        <end position="205"/>
    </location>
</feature>
<accession>A0A1Y2LSA1</accession>
<keyword evidence="2 5" id="KW-0812">Transmembrane</keyword>
<dbReference type="PANTHER" id="PTHR23502">
    <property type="entry name" value="MAJOR FACILITATOR SUPERFAMILY"/>
    <property type="match status" value="1"/>
</dbReference>
<dbReference type="Gene3D" id="1.20.1250.20">
    <property type="entry name" value="MFS general substrate transporter like domains"/>
    <property type="match status" value="1"/>
</dbReference>
<protein>
    <recommendedName>
        <fullName evidence="8">Major facilitator superfamily (MFS) profile domain-containing protein</fullName>
    </recommendedName>
</protein>
<dbReference type="GO" id="GO:0022857">
    <property type="term" value="F:transmembrane transporter activity"/>
    <property type="evidence" value="ECO:0007669"/>
    <property type="project" value="InterPro"/>
</dbReference>
<gene>
    <name evidence="6" type="ORF">B5807_09056</name>
</gene>
<feature type="transmembrane region" description="Helical" evidence="5">
    <location>
        <begin position="99"/>
        <end position="116"/>
    </location>
</feature>
<dbReference type="EMBL" id="KZ107850">
    <property type="protein sequence ID" value="OSS46680.1"/>
    <property type="molecule type" value="Genomic_DNA"/>
</dbReference>
<reference evidence="6 7" key="1">
    <citation type="journal article" date="2017" name="Genome Announc.">
        <title>Genome sequence of the saprophytic ascomycete Epicoccum nigrum ICMP 19927 strain isolated from New Zealand.</title>
        <authorList>
            <person name="Fokin M."/>
            <person name="Fleetwood D."/>
            <person name="Weir B.S."/>
            <person name="Villas-Boas S.G."/>
        </authorList>
    </citation>
    <scope>NUCLEOTIDE SEQUENCE [LARGE SCALE GENOMIC DNA]</scope>
    <source>
        <strain evidence="6 7">ICMP 19927</strain>
    </source>
</reference>
<evidence type="ECO:0000256" key="2">
    <source>
        <dbReference type="ARBA" id="ARBA00022692"/>
    </source>
</evidence>
<dbReference type="GO" id="GO:0005886">
    <property type="term" value="C:plasma membrane"/>
    <property type="evidence" value="ECO:0007669"/>
    <property type="project" value="TreeGrafter"/>
</dbReference>
<feature type="transmembrane region" description="Helical" evidence="5">
    <location>
        <begin position="425"/>
        <end position="453"/>
    </location>
</feature>
<dbReference type="AlphaFoldDB" id="A0A1Y2LSA1"/>
<evidence type="ECO:0000256" key="5">
    <source>
        <dbReference type="SAM" id="Phobius"/>
    </source>
</evidence>
<keyword evidence="7" id="KW-1185">Reference proteome</keyword>
<organism evidence="6 7">
    <name type="scientific">Epicoccum nigrum</name>
    <name type="common">Soil fungus</name>
    <name type="synonym">Epicoccum purpurascens</name>
    <dbReference type="NCBI Taxonomy" id="105696"/>
    <lineage>
        <taxon>Eukaryota</taxon>
        <taxon>Fungi</taxon>
        <taxon>Dikarya</taxon>
        <taxon>Ascomycota</taxon>
        <taxon>Pezizomycotina</taxon>
        <taxon>Dothideomycetes</taxon>
        <taxon>Pleosporomycetidae</taxon>
        <taxon>Pleosporales</taxon>
        <taxon>Pleosporineae</taxon>
        <taxon>Didymellaceae</taxon>
        <taxon>Epicoccum</taxon>
    </lineage>
</organism>
<proteinExistence type="predicted"/>
<name>A0A1Y2LSA1_EPING</name>
<feature type="transmembrane region" description="Helical" evidence="5">
    <location>
        <begin position="495"/>
        <end position="516"/>
    </location>
</feature>
<dbReference type="PANTHER" id="PTHR23502:SF30">
    <property type="entry name" value="TRANSPORTER, PUTATIVE (AFU_ORTHOLOGUE AFUA_8G04702)-RELATED"/>
    <property type="match status" value="1"/>
</dbReference>
<evidence type="ECO:0008006" key="8">
    <source>
        <dbReference type="Google" id="ProtNLM"/>
    </source>
</evidence>
<feature type="transmembrane region" description="Helical" evidence="5">
    <location>
        <begin position="211"/>
        <end position="230"/>
    </location>
</feature>
<evidence type="ECO:0000313" key="7">
    <source>
        <dbReference type="Proteomes" id="UP000193240"/>
    </source>
</evidence>
<keyword evidence="4 5" id="KW-0472">Membrane</keyword>
<sequence length="537" mass="59182">MSSDAIQGAIPGTIQLVDVDHTVEARHAGNGDIVLQPTPSNHPDDPLNWTPRRKLLALICPNLYVWMCGLAQSSIYSVIVPLSEANGISVSTLNEGSGFMFLLIGWSQLFWQPFALTYGKRLAYLISILGVTGITLWSPYVKTNGEWIARSVLLGFFGGPYDALPEVSIADIYFTHQRGTGLSIYAFCALASNYFAPIICGFISVRQDWQWVFYWPAIFTGATSIFLFFFMEETNYDRVITGTVVAPSTTNHSKLLDNGDEPNPKTSSLSAIQTTTSEELRIPLATKSFRQKLSLWQPSKQGTMLTHLHSISLYLTWPVVLYTGFSAGSYLIWFNILNATASLVLSDAPYYWGAEAVGLSYFAPMIGCGVGMLVAGRFSDYLTIRLARRNRGVSEAEFRLYPFVVCMILVPAAAVLWGVGAARQIHWFGLLVGMGMLAFTTCLGFTLSINYLIDSYPEVCGDAMAATIIIRDTMMFAVSYAITPWVENMGYQNCFISAAFVGLACVSTFLVMCRYGKTLRKRSSVRYWAIVGAGGGH</sequence>
<feature type="transmembrane region" description="Helical" evidence="5">
    <location>
        <begin position="55"/>
        <end position="79"/>
    </location>
</feature>
<dbReference type="InParanoid" id="A0A1Y2LSA1"/>